<dbReference type="Proteomes" id="UP000574769">
    <property type="component" value="Unassembled WGS sequence"/>
</dbReference>
<dbReference type="AlphaFoldDB" id="A0A7W7AGY3"/>
<evidence type="ECO:0000313" key="2">
    <source>
        <dbReference type="EMBL" id="MBB4616838.1"/>
    </source>
</evidence>
<dbReference type="CDD" id="cd00586">
    <property type="entry name" value="4HBT"/>
    <property type="match status" value="1"/>
</dbReference>
<keyword evidence="3" id="KW-1185">Reference proteome</keyword>
<dbReference type="EMBL" id="JACHNY010000001">
    <property type="protein sequence ID" value="MBB4616838.1"/>
    <property type="molecule type" value="Genomic_DNA"/>
</dbReference>
<comment type="caution">
    <text evidence="2">The sequence shown here is derived from an EMBL/GenBank/DDBJ whole genome shotgun (WGS) entry which is preliminary data.</text>
</comment>
<dbReference type="Gene3D" id="3.10.129.10">
    <property type="entry name" value="Hotdog Thioesterase"/>
    <property type="match status" value="1"/>
</dbReference>
<dbReference type="SUPFAM" id="SSF54637">
    <property type="entry name" value="Thioesterase/thiol ester dehydrase-isomerase"/>
    <property type="match status" value="1"/>
</dbReference>
<gene>
    <name evidence="2" type="ORF">GGQ96_000944</name>
</gene>
<dbReference type="Pfam" id="PF13279">
    <property type="entry name" value="4HBT_2"/>
    <property type="match status" value="1"/>
</dbReference>
<evidence type="ECO:0000313" key="3">
    <source>
        <dbReference type="Proteomes" id="UP000574769"/>
    </source>
</evidence>
<sequence>MARPAPWRLDADRFAHRTLFQTRYQDLDPNGHINNVAYAALFESARVRFNAAIALDRWRDLRFLVAKVELNYLAEGHFPADVEIATAVGPIGGRSWHLLSTMFQDGVALATCDTVLVASKAADGLPPAMRAALAAAQSPAGDQSRASVSGSGLPS</sequence>
<evidence type="ECO:0000256" key="1">
    <source>
        <dbReference type="SAM" id="MobiDB-lite"/>
    </source>
</evidence>
<dbReference type="InterPro" id="IPR029069">
    <property type="entry name" value="HotDog_dom_sf"/>
</dbReference>
<accession>A0A7W7AGY3</accession>
<dbReference type="RefSeq" id="WP_184111955.1">
    <property type="nucleotide sequence ID" value="NZ_JACHNY010000001.1"/>
</dbReference>
<keyword evidence="2" id="KW-0378">Hydrolase</keyword>
<dbReference type="GO" id="GO:0016787">
    <property type="term" value="F:hydrolase activity"/>
    <property type="evidence" value="ECO:0007669"/>
    <property type="project" value="UniProtKB-KW"/>
</dbReference>
<proteinExistence type="predicted"/>
<name>A0A7W7AGY3_9SPHN</name>
<reference evidence="2 3" key="1">
    <citation type="submission" date="2020-08" db="EMBL/GenBank/DDBJ databases">
        <title>Genomic Encyclopedia of Type Strains, Phase IV (KMG-IV): sequencing the most valuable type-strain genomes for metagenomic binning, comparative biology and taxonomic classification.</title>
        <authorList>
            <person name="Goeker M."/>
        </authorList>
    </citation>
    <scope>NUCLEOTIDE SEQUENCE [LARGE SCALE GENOMIC DNA]</scope>
    <source>
        <strain evidence="2 3">DSM 15867</strain>
    </source>
</reference>
<organism evidence="2 3">
    <name type="scientific">Sphingomonas abaci</name>
    <dbReference type="NCBI Taxonomy" id="237611"/>
    <lineage>
        <taxon>Bacteria</taxon>
        <taxon>Pseudomonadati</taxon>
        <taxon>Pseudomonadota</taxon>
        <taxon>Alphaproteobacteria</taxon>
        <taxon>Sphingomonadales</taxon>
        <taxon>Sphingomonadaceae</taxon>
        <taxon>Sphingomonas</taxon>
    </lineage>
</organism>
<protein>
    <submittedName>
        <fullName evidence="2">Acyl-CoA thioester hydrolase</fullName>
        <ecNumber evidence="2">3.1.2.-</ecNumber>
    </submittedName>
</protein>
<feature type="compositionally biased region" description="Polar residues" evidence="1">
    <location>
        <begin position="144"/>
        <end position="155"/>
    </location>
</feature>
<feature type="region of interest" description="Disordered" evidence="1">
    <location>
        <begin position="136"/>
        <end position="155"/>
    </location>
</feature>
<dbReference type="EC" id="3.1.2.-" evidence="2"/>